<protein>
    <submittedName>
        <fullName evidence="2">SAM-dependent methyltransferase</fullName>
    </submittedName>
</protein>
<gene>
    <name evidence="2" type="ORF">CKO13_03620</name>
</gene>
<feature type="domain" description="Methyltransferase type 11" evidence="1">
    <location>
        <begin position="45"/>
        <end position="142"/>
    </location>
</feature>
<comment type="caution">
    <text evidence="2">The sequence shown here is derived from an EMBL/GenBank/DDBJ whole genome shotgun (WGS) entry which is preliminary data.</text>
</comment>
<name>A0ABS1E3R7_9GAMM</name>
<evidence type="ECO:0000313" key="2">
    <source>
        <dbReference type="EMBL" id="MBK1726125.1"/>
    </source>
</evidence>
<dbReference type="EMBL" id="NRSH01000025">
    <property type="protein sequence ID" value="MBK1726125.1"/>
    <property type="molecule type" value="Genomic_DNA"/>
</dbReference>
<accession>A0ABS1E3R7</accession>
<proteinExistence type="predicted"/>
<dbReference type="InterPro" id="IPR050508">
    <property type="entry name" value="Methyltransf_Superfamily"/>
</dbReference>
<reference evidence="2 3" key="1">
    <citation type="journal article" date="2020" name="Microorganisms">
        <title>Osmotic Adaptation and Compatible Solute Biosynthesis of Phototrophic Bacteria as Revealed from Genome Analyses.</title>
        <authorList>
            <person name="Imhoff J.F."/>
            <person name="Rahn T."/>
            <person name="Kunzel S."/>
            <person name="Keller A."/>
            <person name="Neulinger S.C."/>
        </authorList>
    </citation>
    <scope>NUCLEOTIDE SEQUENCE [LARGE SCALE GENOMIC DNA]</scope>
    <source>
        <strain evidence="2 3">DSM 15116</strain>
    </source>
</reference>
<dbReference type="InterPro" id="IPR029063">
    <property type="entry name" value="SAM-dependent_MTases_sf"/>
</dbReference>
<evidence type="ECO:0000313" key="3">
    <source>
        <dbReference type="Proteomes" id="UP000738126"/>
    </source>
</evidence>
<keyword evidence="3" id="KW-1185">Reference proteome</keyword>
<dbReference type="InterPro" id="IPR013216">
    <property type="entry name" value="Methyltransf_11"/>
</dbReference>
<dbReference type="GO" id="GO:0008168">
    <property type="term" value="F:methyltransferase activity"/>
    <property type="evidence" value="ECO:0007669"/>
    <property type="project" value="UniProtKB-KW"/>
</dbReference>
<dbReference type="GO" id="GO:0032259">
    <property type="term" value="P:methylation"/>
    <property type="evidence" value="ECO:0007669"/>
    <property type="project" value="UniProtKB-KW"/>
</dbReference>
<dbReference type="SUPFAM" id="SSF53335">
    <property type="entry name" value="S-adenosyl-L-methionine-dependent methyltransferases"/>
    <property type="match status" value="1"/>
</dbReference>
<organism evidence="2 3">
    <name type="scientific">Halorhodospira neutriphila</name>
    <dbReference type="NCBI Taxonomy" id="168379"/>
    <lineage>
        <taxon>Bacteria</taxon>
        <taxon>Pseudomonadati</taxon>
        <taxon>Pseudomonadota</taxon>
        <taxon>Gammaproteobacteria</taxon>
        <taxon>Chromatiales</taxon>
        <taxon>Ectothiorhodospiraceae</taxon>
        <taxon>Halorhodospira</taxon>
    </lineage>
</organism>
<keyword evidence="2" id="KW-0489">Methyltransferase</keyword>
<dbReference type="Pfam" id="PF08241">
    <property type="entry name" value="Methyltransf_11"/>
    <property type="match status" value="1"/>
</dbReference>
<sequence length="219" mass="24337">MDLSSIRSAYRRYAGFYDQFFGPIFAPGRKLAMGYLNAEPGRRVLEVGVGTGISLPEYRRDVGSVVGVDVSPDMLKIARKRVDEQGLDYVEGLYEMDAEALEFPDDSFDVVVAMYVASVVPNPQRLLEELQRVCRPGGDVLIINHFASQNPVLRRMEQALQPLSKLLGFRPDMELSDLPELPDFEQVAVRPSHLFGYWKLVHYRNGAGAAGDGEGRAAA</sequence>
<dbReference type="PANTHER" id="PTHR42912">
    <property type="entry name" value="METHYLTRANSFERASE"/>
    <property type="match status" value="1"/>
</dbReference>
<dbReference type="CDD" id="cd02440">
    <property type="entry name" value="AdoMet_MTases"/>
    <property type="match status" value="1"/>
</dbReference>
<dbReference type="Gene3D" id="3.40.50.150">
    <property type="entry name" value="Vaccinia Virus protein VP39"/>
    <property type="match status" value="1"/>
</dbReference>
<keyword evidence="2" id="KW-0808">Transferase</keyword>
<dbReference type="Proteomes" id="UP000738126">
    <property type="component" value="Unassembled WGS sequence"/>
</dbReference>
<evidence type="ECO:0000259" key="1">
    <source>
        <dbReference type="Pfam" id="PF08241"/>
    </source>
</evidence>
<dbReference type="RefSeq" id="WP_200256914.1">
    <property type="nucleotide sequence ID" value="NZ_NRSH01000025.1"/>
</dbReference>
<dbReference type="PANTHER" id="PTHR42912:SF80">
    <property type="entry name" value="METHYLTRANSFERASE DOMAIN-CONTAINING PROTEIN"/>
    <property type="match status" value="1"/>
</dbReference>